<dbReference type="InterPro" id="IPR017907">
    <property type="entry name" value="Znf_RING_CS"/>
</dbReference>
<evidence type="ECO:0000256" key="6">
    <source>
        <dbReference type="ARBA" id="ARBA00022737"/>
    </source>
</evidence>
<comment type="similarity">
    <text evidence="11">Belongs to the TNF receptor-associated factor family.</text>
</comment>
<evidence type="ECO:0000256" key="13">
    <source>
        <dbReference type="SAM" id="Coils"/>
    </source>
</evidence>
<dbReference type="GO" id="GO:0042981">
    <property type="term" value="P:regulation of apoptotic process"/>
    <property type="evidence" value="ECO:0007669"/>
    <property type="project" value="InterPro"/>
</dbReference>
<dbReference type="Pfam" id="PF00097">
    <property type="entry name" value="zf-C3HC4"/>
    <property type="match status" value="1"/>
</dbReference>
<evidence type="ECO:0000256" key="7">
    <source>
        <dbReference type="ARBA" id="ARBA00022771"/>
    </source>
</evidence>
<reference evidence="17" key="1">
    <citation type="journal article" name="BMC Genomics">
        <title>Long-read sequencing and de novo genome assembly of marine medaka (Oryzias melastigma).</title>
        <authorList>
            <person name="Liang P."/>
            <person name="Saqib H.S.A."/>
            <person name="Ni X."/>
            <person name="Shen Y."/>
        </authorList>
    </citation>
    <scope>NUCLEOTIDE SEQUENCE</scope>
    <source>
        <strain evidence="17">Bigg-433</strain>
    </source>
</reference>
<name>A0A834F2J7_ORYME</name>
<keyword evidence="6" id="KW-0677">Repeat</keyword>
<gene>
    <name evidence="17" type="ORF">FQA47_011298</name>
</gene>
<dbReference type="Pfam" id="PF21355">
    <property type="entry name" value="TRAF-mep_MATH"/>
    <property type="match status" value="1"/>
</dbReference>
<feature type="domain" description="MATH" evidence="15">
    <location>
        <begin position="451"/>
        <end position="601"/>
    </location>
</feature>
<feature type="domain" description="TRAF-type" evidence="16">
    <location>
        <begin position="153"/>
        <end position="206"/>
    </location>
</feature>
<dbReference type="GO" id="GO:0006915">
    <property type="term" value="P:apoptotic process"/>
    <property type="evidence" value="ECO:0007669"/>
    <property type="project" value="UniProtKB-KW"/>
</dbReference>
<dbReference type="SUPFAM" id="SSF49599">
    <property type="entry name" value="TRAF domain-like"/>
    <property type="match status" value="2"/>
</dbReference>
<dbReference type="GO" id="GO:0043122">
    <property type="term" value="P:regulation of canonical NF-kappaB signal transduction"/>
    <property type="evidence" value="ECO:0007669"/>
    <property type="project" value="TreeGrafter"/>
</dbReference>
<evidence type="ECO:0000256" key="3">
    <source>
        <dbReference type="ARBA" id="ARBA00022499"/>
    </source>
</evidence>
<dbReference type="AlphaFoldDB" id="A0A834F2J7"/>
<keyword evidence="17" id="KW-0675">Receptor</keyword>
<dbReference type="InterPro" id="IPR001293">
    <property type="entry name" value="Znf_TRAF"/>
</dbReference>
<evidence type="ECO:0000256" key="9">
    <source>
        <dbReference type="ARBA" id="ARBA00022843"/>
    </source>
</evidence>
<dbReference type="GO" id="GO:0061630">
    <property type="term" value="F:ubiquitin protein ligase activity"/>
    <property type="evidence" value="ECO:0007669"/>
    <property type="project" value="UniProtKB-EC"/>
</dbReference>
<dbReference type="GO" id="GO:0008270">
    <property type="term" value="F:zinc ion binding"/>
    <property type="evidence" value="ECO:0007669"/>
    <property type="project" value="UniProtKB-UniRule"/>
</dbReference>
<evidence type="ECO:0000256" key="10">
    <source>
        <dbReference type="ARBA" id="ARBA00023054"/>
    </source>
</evidence>
<feature type="domain" description="TRAF-type" evidence="16">
    <location>
        <begin position="208"/>
        <end position="259"/>
    </location>
</feature>
<accession>A0A834F2J7</accession>
<dbReference type="GO" id="GO:0009898">
    <property type="term" value="C:cytoplasmic side of plasma membrane"/>
    <property type="evidence" value="ECO:0007669"/>
    <property type="project" value="TreeGrafter"/>
</dbReference>
<comment type="subcellular location">
    <subcellularLocation>
        <location evidence="1 11">Cytoplasm</location>
    </subcellularLocation>
</comment>
<evidence type="ECO:0000313" key="17">
    <source>
        <dbReference type="EMBL" id="KAF6718911.1"/>
    </source>
</evidence>
<proteinExistence type="inferred from homology"/>
<dbReference type="InterPro" id="IPR001841">
    <property type="entry name" value="Znf_RING"/>
</dbReference>
<protein>
    <recommendedName>
        <fullName evidence="11">TNF receptor-associated factor</fullName>
        <ecNumber evidence="11">2.3.2.27</ecNumber>
    </recommendedName>
</protein>
<evidence type="ECO:0000256" key="11">
    <source>
        <dbReference type="PIRNR" id="PIRNR015614"/>
    </source>
</evidence>
<organism evidence="17 18">
    <name type="scientific">Oryzias melastigma</name>
    <name type="common">Marine medaka</name>
    <dbReference type="NCBI Taxonomy" id="30732"/>
    <lineage>
        <taxon>Eukaryota</taxon>
        <taxon>Metazoa</taxon>
        <taxon>Chordata</taxon>
        <taxon>Craniata</taxon>
        <taxon>Vertebrata</taxon>
        <taxon>Euteleostomi</taxon>
        <taxon>Actinopterygii</taxon>
        <taxon>Neopterygii</taxon>
        <taxon>Teleostei</taxon>
        <taxon>Neoteleostei</taxon>
        <taxon>Acanthomorphata</taxon>
        <taxon>Ovalentaria</taxon>
        <taxon>Atherinomorphae</taxon>
        <taxon>Beloniformes</taxon>
        <taxon>Adrianichthyidae</taxon>
        <taxon>Oryziinae</taxon>
        <taxon>Oryzias</taxon>
    </lineage>
</organism>
<dbReference type="Pfam" id="PF02176">
    <property type="entry name" value="zf-TRAF"/>
    <property type="match status" value="1"/>
</dbReference>
<evidence type="ECO:0000256" key="1">
    <source>
        <dbReference type="ARBA" id="ARBA00004496"/>
    </source>
</evidence>
<keyword evidence="9" id="KW-0832">Ubl conjugation</keyword>
<keyword evidence="10 13" id="KW-0175">Coiled coil</keyword>
<evidence type="ECO:0000313" key="18">
    <source>
        <dbReference type="Proteomes" id="UP000646548"/>
    </source>
</evidence>
<evidence type="ECO:0000256" key="5">
    <source>
        <dbReference type="ARBA" id="ARBA00022723"/>
    </source>
</evidence>
<feature type="domain" description="RING-type" evidence="14">
    <location>
        <begin position="68"/>
        <end position="110"/>
    </location>
</feature>
<dbReference type="InterPro" id="IPR008974">
    <property type="entry name" value="TRAF-like"/>
</dbReference>
<sequence length="609" mass="67676">MASAEIDGGKSQDSSFLSGDVRRSLGSWLESSESQMRSAGSVASWESELASIQHSLKFVMKLKEEFICPICKGVVLNPQQNSCGHIYCFHCLQGLLENSSLSSPVCPVEKAAITPSEVFQDNCCKREISSLEVYCTNSPLCTSVLTLNQLQEHLKSCQFEQLQCSNPGCSELFQRRFLQEHLSSTCPHRRESCPHCLQLFQLSVIQDHVQSSCPEVKVICPDGCTSLVPRNKLTEHRESCPEVHTDCSFKTFGCSVKVSLCDRTKRTHLNSWVEGIVVTLQGKRRKVKLHEDAAVCHHVLLVLKSNAHLEQQVVFVQKEALLRQQGVQTNTLLLSDLQEQLGSVLQQNRSHEHVVSAAQRTVSRQEDALASVQLDLQQVSRGLGSGLDELKQFKKSVDGVMQELLAAESLREHLASLEENLKRHSGLLELHVAQLTLNKQHLQELELTSFDGRLIWKIKDFQKQREAEASGQTPCLSSVPFHTGRCGYKMAMKAYLNGDGEGRGTHLSLYVVLMPGDFDALLPWPFKQTVSLSVLDQSGARNHQSLNFRPDPTNKCFHQPAAESVSNVAVGFPCFISLDALEAPGNAVYVKDDTLFVKVKVDTTGLEQL</sequence>
<dbReference type="Gene3D" id="2.60.210.10">
    <property type="entry name" value="Apoptosis, Tumor Necrosis Factor Receptor Associated Protein 2, Chain A"/>
    <property type="match status" value="1"/>
</dbReference>
<keyword evidence="8 11" id="KW-0862">Zinc</keyword>
<keyword evidence="4" id="KW-0053">Apoptosis</keyword>
<dbReference type="SMART" id="SM00184">
    <property type="entry name" value="RING"/>
    <property type="match status" value="1"/>
</dbReference>
<keyword evidence="5 11" id="KW-0479">Metal-binding</keyword>
<keyword evidence="3" id="KW-1017">Isopeptide bond</keyword>
<evidence type="ECO:0000256" key="2">
    <source>
        <dbReference type="ARBA" id="ARBA00022490"/>
    </source>
</evidence>
<dbReference type="GO" id="GO:0005737">
    <property type="term" value="C:cytoplasm"/>
    <property type="evidence" value="ECO:0007669"/>
    <property type="project" value="UniProtKB-SubCell"/>
</dbReference>
<evidence type="ECO:0000259" key="15">
    <source>
        <dbReference type="PROSITE" id="PS50144"/>
    </source>
</evidence>
<dbReference type="InterPro" id="IPR049342">
    <property type="entry name" value="TRAF1-6_MATH_dom"/>
</dbReference>
<feature type="zinc finger region" description="TRAF-type" evidence="12">
    <location>
        <begin position="153"/>
        <end position="206"/>
    </location>
</feature>
<dbReference type="InterPro" id="IPR012227">
    <property type="entry name" value="TNF_rcpt-assoc_TRAF_met"/>
</dbReference>
<dbReference type="InterPro" id="IPR013083">
    <property type="entry name" value="Znf_RING/FYVE/PHD"/>
</dbReference>
<dbReference type="SUPFAM" id="SSF57850">
    <property type="entry name" value="RING/U-box"/>
    <property type="match status" value="1"/>
</dbReference>
<dbReference type="FunFam" id="3.30.40.10:FF:000286">
    <property type="entry name" value="TNF receptor-associated factor"/>
    <property type="match status" value="1"/>
</dbReference>
<dbReference type="PROSITE" id="PS50089">
    <property type="entry name" value="ZF_RING_2"/>
    <property type="match status" value="1"/>
</dbReference>
<evidence type="ECO:0000259" key="16">
    <source>
        <dbReference type="PROSITE" id="PS50145"/>
    </source>
</evidence>
<dbReference type="Proteomes" id="UP000646548">
    <property type="component" value="Unassembled WGS sequence"/>
</dbReference>
<dbReference type="InterPro" id="IPR018957">
    <property type="entry name" value="Znf_C3HC4_RING-type"/>
</dbReference>
<keyword evidence="7 12" id="KW-0863">Zinc-finger</keyword>
<dbReference type="PROSITE" id="PS50145">
    <property type="entry name" value="ZF_TRAF"/>
    <property type="match status" value="2"/>
</dbReference>
<evidence type="ECO:0000256" key="12">
    <source>
        <dbReference type="PROSITE-ProRule" id="PRU00207"/>
    </source>
</evidence>
<dbReference type="PANTHER" id="PTHR10131:SF83">
    <property type="entry name" value="TNF RECEPTOR-ASSOCIATED FACTOR 5"/>
    <property type="match status" value="1"/>
</dbReference>
<dbReference type="EMBL" id="WKFB01000676">
    <property type="protein sequence ID" value="KAF6718911.1"/>
    <property type="molecule type" value="Genomic_DNA"/>
</dbReference>
<feature type="zinc finger region" description="TRAF-type" evidence="12">
    <location>
        <begin position="208"/>
        <end position="259"/>
    </location>
</feature>
<dbReference type="InterPro" id="IPR002083">
    <property type="entry name" value="MATH/TRAF_dom"/>
</dbReference>
<evidence type="ECO:0000259" key="14">
    <source>
        <dbReference type="PROSITE" id="PS50089"/>
    </source>
</evidence>
<dbReference type="Gene3D" id="3.30.40.10">
    <property type="entry name" value="Zinc/RING finger domain, C3HC4 (zinc finger)"/>
    <property type="match status" value="2"/>
</dbReference>
<evidence type="ECO:0000256" key="8">
    <source>
        <dbReference type="ARBA" id="ARBA00022833"/>
    </source>
</evidence>
<dbReference type="PIRSF" id="PIRSF015614">
    <property type="entry name" value="TRAF"/>
    <property type="match status" value="1"/>
</dbReference>
<comment type="catalytic activity">
    <reaction evidence="11">
        <text>S-ubiquitinyl-[E2 ubiquitin-conjugating enzyme]-L-cysteine + [acceptor protein]-L-lysine = [E2 ubiquitin-conjugating enzyme]-L-cysteine + N(6)-ubiquitinyl-[acceptor protein]-L-lysine.</text>
        <dbReference type="EC" id="2.3.2.27"/>
    </reaction>
</comment>
<feature type="coiled-coil region" evidence="13">
    <location>
        <begin position="400"/>
        <end position="427"/>
    </location>
</feature>
<dbReference type="FunFam" id="2.60.210.10:FF:000001">
    <property type="entry name" value="TNF receptor-associated factor"/>
    <property type="match status" value="1"/>
</dbReference>
<dbReference type="PROSITE" id="PS00518">
    <property type="entry name" value="ZF_RING_1"/>
    <property type="match status" value="1"/>
</dbReference>
<dbReference type="GO" id="GO:0031996">
    <property type="term" value="F:thioesterase binding"/>
    <property type="evidence" value="ECO:0007669"/>
    <property type="project" value="TreeGrafter"/>
</dbReference>
<dbReference type="PROSITE" id="PS50144">
    <property type="entry name" value="MATH"/>
    <property type="match status" value="1"/>
</dbReference>
<dbReference type="GO" id="GO:0007165">
    <property type="term" value="P:signal transduction"/>
    <property type="evidence" value="ECO:0007669"/>
    <property type="project" value="InterPro"/>
</dbReference>
<dbReference type="GO" id="GO:0005164">
    <property type="term" value="F:tumor necrosis factor receptor binding"/>
    <property type="evidence" value="ECO:0007669"/>
    <property type="project" value="UniProtKB-UniRule"/>
</dbReference>
<keyword evidence="2 11" id="KW-0963">Cytoplasm</keyword>
<evidence type="ECO:0000256" key="4">
    <source>
        <dbReference type="ARBA" id="ARBA00022703"/>
    </source>
</evidence>
<dbReference type="SMART" id="SM00061">
    <property type="entry name" value="MATH"/>
    <property type="match status" value="1"/>
</dbReference>
<comment type="caution">
    <text evidence="17">The sequence shown here is derived from an EMBL/GenBank/DDBJ whole genome shotgun (WGS) entry which is preliminary data.</text>
</comment>
<dbReference type="PANTHER" id="PTHR10131">
    <property type="entry name" value="TNF RECEPTOR ASSOCIATED FACTOR"/>
    <property type="match status" value="1"/>
</dbReference>
<dbReference type="EC" id="2.3.2.27" evidence="11"/>